<proteinExistence type="predicted"/>
<accession>E1Z851</accession>
<dbReference type="InterPro" id="IPR004088">
    <property type="entry name" value="KH_dom_type_1"/>
</dbReference>
<dbReference type="PROSITE" id="PS50084">
    <property type="entry name" value="KH_TYPE_1"/>
    <property type="match status" value="1"/>
</dbReference>
<dbReference type="RefSeq" id="XP_005850382.1">
    <property type="nucleotide sequence ID" value="XM_005850320.1"/>
</dbReference>
<name>E1Z851_CHLVA</name>
<protein>
    <recommendedName>
        <fullName evidence="3">K Homology domain-containing protein</fullName>
    </recommendedName>
</protein>
<dbReference type="EMBL" id="GL433838">
    <property type="protein sequence ID" value="EFN58280.1"/>
    <property type="molecule type" value="Genomic_DNA"/>
</dbReference>
<evidence type="ECO:0000256" key="2">
    <source>
        <dbReference type="SAM" id="MobiDB-lite"/>
    </source>
</evidence>
<dbReference type="Gene3D" id="3.30.310.210">
    <property type="match status" value="1"/>
</dbReference>
<sequence>MHGVAEQQQQQPVAPAPAAAVGPPPAAGAGYAAPAGPHIMPPSAAHPAVAPPPAGLAGTKRPYDEAGAPAVAGSYQGTAAGYATDAKRQHVAPPLTPASVPRETVYRLVLDVVDTALIIGRGGNTVRQIEQTTGGRVKRLQEPPGAREQVVVVWNSARELPSPGRMARNTAQEALVDCVRRVVFQENAPMGQPMSARLLISRTQEAGVMDNMNAIVAENPGISIELKRAQELPACALDNDVLVELSGEKYSLLAAVEALSHVLREHPILERPGGAPPALRALAGPPAAAPAGYGAPAPAYGGYRAY</sequence>
<dbReference type="OrthoDB" id="1937934at2759"/>
<dbReference type="Proteomes" id="UP000008141">
    <property type="component" value="Unassembled WGS sequence"/>
</dbReference>
<feature type="region of interest" description="Disordered" evidence="2">
    <location>
        <begin position="1"/>
        <end position="62"/>
    </location>
</feature>
<dbReference type="GeneID" id="17357436"/>
<dbReference type="eggNOG" id="KOG2190">
    <property type="taxonomic scope" value="Eukaryota"/>
</dbReference>
<feature type="compositionally biased region" description="Low complexity" evidence="2">
    <location>
        <begin position="1"/>
        <end position="48"/>
    </location>
</feature>
<evidence type="ECO:0000313" key="4">
    <source>
        <dbReference type="EMBL" id="EFN58280.1"/>
    </source>
</evidence>
<gene>
    <name evidence="4" type="ORF">CHLNCDRAFT_142255</name>
</gene>
<dbReference type="OMA" id="WNSAREL"/>
<keyword evidence="1" id="KW-0694">RNA-binding</keyword>
<dbReference type="GO" id="GO:0003723">
    <property type="term" value="F:RNA binding"/>
    <property type="evidence" value="ECO:0007669"/>
    <property type="project" value="UniProtKB-UniRule"/>
</dbReference>
<dbReference type="AlphaFoldDB" id="E1Z851"/>
<dbReference type="SUPFAM" id="SSF54791">
    <property type="entry name" value="Eukaryotic type KH-domain (KH-domain type I)"/>
    <property type="match status" value="1"/>
</dbReference>
<keyword evidence="5" id="KW-1185">Reference proteome</keyword>
<organism evidence="5">
    <name type="scientific">Chlorella variabilis</name>
    <name type="common">Green alga</name>
    <dbReference type="NCBI Taxonomy" id="554065"/>
    <lineage>
        <taxon>Eukaryota</taxon>
        <taxon>Viridiplantae</taxon>
        <taxon>Chlorophyta</taxon>
        <taxon>core chlorophytes</taxon>
        <taxon>Trebouxiophyceae</taxon>
        <taxon>Chlorellales</taxon>
        <taxon>Chlorellaceae</taxon>
        <taxon>Chlorella clade</taxon>
        <taxon>Chlorella</taxon>
    </lineage>
</organism>
<evidence type="ECO:0000256" key="1">
    <source>
        <dbReference type="PROSITE-ProRule" id="PRU00117"/>
    </source>
</evidence>
<dbReference type="Pfam" id="PF00013">
    <property type="entry name" value="KH_1"/>
    <property type="match status" value="1"/>
</dbReference>
<feature type="domain" description="K Homology" evidence="3">
    <location>
        <begin position="117"/>
        <end position="152"/>
    </location>
</feature>
<evidence type="ECO:0000259" key="3">
    <source>
        <dbReference type="Pfam" id="PF00013"/>
    </source>
</evidence>
<evidence type="ECO:0000313" key="5">
    <source>
        <dbReference type="Proteomes" id="UP000008141"/>
    </source>
</evidence>
<dbReference type="STRING" id="554065.E1Z851"/>
<dbReference type="InterPro" id="IPR036612">
    <property type="entry name" value="KH_dom_type_1_sf"/>
</dbReference>
<dbReference type="KEGG" id="cvr:CHLNCDRAFT_142255"/>
<dbReference type="InParanoid" id="E1Z851"/>
<reference evidence="4 5" key="1">
    <citation type="journal article" date="2010" name="Plant Cell">
        <title>The Chlorella variabilis NC64A genome reveals adaptation to photosymbiosis, coevolution with viruses, and cryptic sex.</title>
        <authorList>
            <person name="Blanc G."/>
            <person name="Duncan G."/>
            <person name="Agarkova I."/>
            <person name="Borodovsky M."/>
            <person name="Gurnon J."/>
            <person name="Kuo A."/>
            <person name="Lindquist E."/>
            <person name="Lucas S."/>
            <person name="Pangilinan J."/>
            <person name="Polle J."/>
            <person name="Salamov A."/>
            <person name="Terry A."/>
            <person name="Yamada T."/>
            <person name="Dunigan D.D."/>
            <person name="Grigoriev I.V."/>
            <person name="Claverie J.M."/>
            <person name="Van Etten J.L."/>
        </authorList>
    </citation>
    <scope>NUCLEOTIDE SEQUENCE [LARGE SCALE GENOMIC DNA]</scope>
    <source>
        <strain evidence="4 5">NC64A</strain>
    </source>
</reference>